<dbReference type="SUPFAM" id="SSF100895">
    <property type="entry name" value="Kazal-type serine protease inhibitors"/>
    <property type="match status" value="1"/>
</dbReference>
<dbReference type="Gene3D" id="1.20.1250.20">
    <property type="entry name" value="MFS general substrate transporter like domains"/>
    <property type="match status" value="1"/>
</dbReference>
<dbReference type="GO" id="GO:0043252">
    <property type="term" value="P:sodium-independent organic anion transport"/>
    <property type="evidence" value="ECO:0007669"/>
    <property type="project" value="TreeGrafter"/>
</dbReference>
<comment type="catalytic activity">
    <reaction evidence="14">
        <text>L-thyroxine sulfate(out) = L-thyroxine sulfate(in)</text>
        <dbReference type="Rhea" id="RHEA:73311"/>
        <dbReference type="ChEBI" id="CHEBI:176512"/>
    </reaction>
</comment>
<dbReference type="NCBIfam" id="TIGR00805">
    <property type="entry name" value="oat"/>
    <property type="match status" value="1"/>
</dbReference>
<evidence type="ECO:0000256" key="6">
    <source>
        <dbReference type="ARBA" id="ARBA00022989"/>
    </source>
</evidence>
<dbReference type="Pfam" id="PF03137">
    <property type="entry name" value="OATP"/>
    <property type="match status" value="2"/>
</dbReference>
<evidence type="ECO:0000313" key="18">
    <source>
        <dbReference type="Ensembl" id="ENSOMYP00000071599.2"/>
    </source>
</evidence>
<keyword evidence="7" id="KW-0445">Lipid transport</keyword>
<evidence type="ECO:0000256" key="9">
    <source>
        <dbReference type="ARBA" id="ARBA00023136"/>
    </source>
</evidence>
<dbReference type="InterPro" id="IPR004156">
    <property type="entry name" value="OATP"/>
</dbReference>
<dbReference type="SUPFAM" id="SSF103473">
    <property type="entry name" value="MFS general substrate transporter"/>
    <property type="match status" value="1"/>
</dbReference>
<comment type="similarity">
    <text evidence="2 15">Belongs to the organo anion transporter (TC 2.A.60) family.</text>
</comment>
<feature type="transmembrane region" description="Helical" evidence="15">
    <location>
        <begin position="191"/>
        <end position="211"/>
    </location>
</feature>
<comment type="catalytic activity">
    <reaction evidence="12">
        <text>3,3',5'-triiodo-L-thyronine(out) = 3,3',5'-triiodo-L-thyronine(in)</text>
        <dbReference type="Rhea" id="RHEA:71815"/>
        <dbReference type="ChEBI" id="CHEBI:57261"/>
    </reaction>
</comment>
<dbReference type="FunFam" id="3.30.60.30:FF:000048">
    <property type="entry name" value="Solute carrier organic anion transporter family member"/>
    <property type="match status" value="1"/>
</dbReference>
<organism evidence="18 19">
    <name type="scientific">Oncorhynchus mykiss</name>
    <name type="common">Rainbow trout</name>
    <name type="synonym">Salmo gairdneri</name>
    <dbReference type="NCBI Taxonomy" id="8022"/>
    <lineage>
        <taxon>Eukaryota</taxon>
        <taxon>Metazoa</taxon>
        <taxon>Chordata</taxon>
        <taxon>Craniata</taxon>
        <taxon>Vertebrata</taxon>
        <taxon>Euteleostomi</taxon>
        <taxon>Actinopterygii</taxon>
        <taxon>Neopterygii</taxon>
        <taxon>Teleostei</taxon>
        <taxon>Protacanthopterygii</taxon>
        <taxon>Salmoniformes</taxon>
        <taxon>Salmonidae</taxon>
        <taxon>Salmoninae</taxon>
        <taxon>Oncorhynchus</taxon>
    </lineage>
</organism>
<keyword evidence="6 15" id="KW-1133">Transmembrane helix</keyword>
<name>A0A8C7W3R4_ONCMY</name>
<feature type="transmembrane region" description="Helical" evidence="15">
    <location>
        <begin position="493"/>
        <end position="515"/>
    </location>
</feature>
<evidence type="ECO:0000256" key="1">
    <source>
        <dbReference type="ARBA" id="ARBA00004651"/>
    </source>
</evidence>
<dbReference type="PANTHER" id="PTHR11388">
    <property type="entry name" value="ORGANIC ANION TRANSPORTER"/>
    <property type="match status" value="1"/>
</dbReference>
<comment type="caution">
    <text evidence="15">Lacks conserved residue(s) required for the propagation of feature annotation.</text>
</comment>
<feature type="transmembrane region" description="Helical" evidence="15">
    <location>
        <begin position="288"/>
        <end position="308"/>
    </location>
</feature>
<evidence type="ECO:0000256" key="8">
    <source>
        <dbReference type="ARBA" id="ARBA00023065"/>
    </source>
</evidence>
<keyword evidence="4" id="KW-1003">Cell membrane</keyword>
<dbReference type="Proteomes" id="UP000694395">
    <property type="component" value="Chromosome 15"/>
</dbReference>
<dbReference type="GO" id="GO:0006811">
    <property type="term" value="P:monoatomic ion transport"/>
    <property type="evidence" value="ECO:0007669"/>
    <property type="project" value="UniProtKB-KW"/>
</dbReference>
<feature type="transmembrane region" description="Helical" evidence="15">
    <location>
        <begin position="535"/>
        <end position="559"/>
    </location>
</feature>
<feature type="transmembrane region" description="Helical" evidence="15">
    <location>
        <begin position="21"/>
        <end position="40"/>
    </location>
</feature>
<dbReference type="Pfam" id="PF07648">
    <property type="entry name" value="Kazal_2"/>
    <property type="match status" value="1"/>
</dbReference>
<evidence type="ECO:0000256" key="12">
    <source>
        <dbReference type="ARBA" id="ARBA00050960"/>
    </source>
</evidence>
<feature type="transmembrane region" description="Helical" evidence="15">
    <location>
        <begin position="250"/>
        <end position="268"/>
    </location>
</feature>
<evidence type="ECO:0000313" key="19">
    <source>
        <dbReference type="Proteomes" id="UP000694395"/>
    </source>
</evidence>
<evidence type="ECO:0000256" key="13">
    <source>
        <dbReference type="ARBA" id="ARBA00051340"/>
    </source>
</evidence>
<protein>
    <recommendedName>
        <fullName evidence="15">Solute carrier organic anion transporter family member</fullName>
    </recommendedName>
</protein>
<dbReference type="InterPro" id="IPR036058">
    <property type="entry name" value="Kazal_dom_sf"/>
</dbReference>
<evidence type="ECO:0000256" key="4">
    <source>
        <dbReference type="ARBA" id="ARBA00022475"/>
    </source>
</evidence>
<evidence type="ECO:0000256" key="10">
    <source>
        <dbReference type="ARBA" id="ARBA00023157"/>
    </source>
</evidence>
<gene>
    <name evidence="18" type="primary">slco1c1</name>
</gene>
<reference evidence="18" key="2">
    <citation type="submission" date="2025-08" db="UniProtKB">
        <authorList>
            <consortium name="Ensembl"/>
        </authorList>
    </citation>
    <scope>IDENTIFICATION</scope>
</reference>
<proteinExistence type="inferred from homology"/>
<keyword evidence="10" id="KW-1015">Disulfide bond</keyword>
<dbReference type="InterPro" id="IPR002350">
    <property type="entry name" value="Kazal_dom"/>
</dbReference>
<comment type="subcellular location">
    <subcellularLocation>
        <location evidence="1 15">Cell membrane</location>
        <topology evidence="1 15">Multi-pass membrane protein</topology>
    </subcellularLocation>
</comment>
<evidence type="ECO:0000256" key="7">
    <source>
        <dbReference type="ARBA" id="ARBA00023055"/>
    </source>
</evidence>
<keyword evidence="11" id="KW-0325">Glycoprotein</keyword>
<dbReference type="Ensembl" id="ENSOMYT00000077952.2">
    <property type="protein sequence ID" value="ENSOMYP00000071599.2"/>
    <property type="gene ID" value="ENSOMYG00000032759.2"/>
</dbReference>
<evidence type="ECO:0000256" key="3">
    <source>
        <dbReference type="ARBA" id="ARBA00022448"/>
    </source>
</evidence>
<dbReference type="GeneTree" id="ENSGT01150000286901"/>
<dbReference type="Gene3D" id="3.30.60.30">
    <property type="match status" value="1"/>
</dbReference>
<dbReference type="GO" id="GO:0006869">
    <property type="term" value="P:lipid transport"/>
    <property type="evidence" value="ECO:0007669"/>
    <property type="project" value="UniProtKB-KW"/>
</dbReference>
<keyword evidence="3 15" id="KW-0813">Transport</keyword>
<keyword evidence="5 15" id="KW-0812">Transmembrane</keyword>
<keyword evidence="9 15" id="KW-0472">Membrane</keyword>
<feature type="transmembrane region" description="Helical" evidence="15">
    <location>
        <begin position="60"/>
        <end position="81"/>
    </location>
</feature>
<dbReference type="GO" id="GO:0015347">
    <property type="term" value="F:sodium-independent organic anion transmembrane transporter activity"/>
    <property type="evidence" value="ECO:0007669"/>
    <property type="project" value="TreeGrafter"/>
</dbReference>
<evidence type="ECO:0000256" key="2">
    <source>
        <dbReference type="ARBA" id="ARBA00009657"/>
    </source>
</evidence>
<feature type="compositionally biased region" description="Polar residues" evidence="16">
    <location>
        <begin position="591"/>
        <end position="605"/>
    </location>
</feature>
<feature type="transmembrane region" description="Helical" evidence="15">
    <location>
        <begin position="320"/>
        <end position="340"/>
    </location>
</feature>
<keyword evidence="8 15" id="KW-0406">Ion transport</keyword>
<evidence type="ECO:0000256" key="11">
    <source>
        <dbReference type="ARBA" id="ARBA00023180"/>
    </source>
</evidence>
<evidence type="ECO:0000256" key="16">
    <source>
        <dbReference type="SAM" id="MobiDB-lite"/>
    </source>
</evidence>
<evidence type="ECO:0000256" key="15">
    <source>
        <dbReference type="RuleBase" id="RU362056"/>
    </source>
</evidence>
<dbReference type="GO" id="GO:0016323">
    <property type="term" value="C:basolateral plasma membrane"/>
    <property type="evidence" value="ECO:0007669"/>
    <property type="project" value="TreeGrafter"/>
</dbReference>
<evidence type="ECO:0000259" key="17">
    <source>
        <dbReference type="PROSITE" id="PS51465"/>
    </source>
</evidence>
<comment type="catalytic activity">
    <reaction evidence="13">
        <text>L-thyroxine(out) = L-thyroxine(in)</text>
        <dbReference type="Rhea" id="RHEA:71819"/>
        <dbReference type="ChEBI" id="CHEBI:58448"/>
    </reaction>
</comment>
<accession>A0A8C7W3R4</accession>
<feature type="transmembrane region" description="Helical" evidence="15">
    <location>
        <begin position="137"/>
        <end position="158"/>
    </location>
</feature>
<dbReference type="PANTHER" id="PTHR11388:SF99">
    <property type="entry name" value="SOLUTE CARRIER ORGANIC ANION TRANSPORTER FAMILY MEMBER 1C1"/>
    <property type="match status" value="1"/>
</dbReference>
<evidence type="ECO:0000256" key="5">
    <source>
        <dbReference type="ARBA" id="ARBA00022692"/>
    </source>
</evidence>
<evidence type="ECO:0000256" key="14">
    <source>
        <dbReference type="ARBA" id="ARBA00052624"/>
    </source>
</evidence>
<sequence>MGMWTCRCEKTNITHCERWEMFLVALSFAYFAKALSGSYMKSTITQLERRFDIPSYLTGVIDGSFEIGNLLVIAFVSYFGAKLHRPKIIAMVGCEGESNLSMWIYVFLGNVLRGIGETPVQPLGISYIDDFAREENAAFYIGCVQTIAVIGPVFGYLLGSLCAKIYVDIGFVNMESITISPGDARWVGAWWLGYLVAGVITLLSAIPFWFLPRSLPIPSDRGPAQCTPDFLEMAKDFIPTLKTLLGNPVYLIYLCVTIIQLNSLIGMVTYKPKYIEQHYGQSASKANFLMGTINIPAVALGIFTGGLLMKRLKLSIMGAAKFAFGTSLIGYFLSLFFFVMSCENAKVAGITLPYNRVVGVSYDERSVFSACNSDCVCSDRDWDPVCGENGITYVSPCLAGCQTSTGSGKNTVFSNCSCAVAAGLSSGNLTASVGHCPHRDDCDRVFPYFLALSVITSFIISLGGTPGYMVLIRCIKPQLKSLALGFHTLSTRTLAGIPAPIYFGAIIDTTCLKWGQKRCGGRGACRIYNTTAYRIAYLGLTMGLRTVSFLLCILGFMLLKRHLRREERSAHQVANGGAELEVLRKEEVLASNSDQSLRTSTTDYNNTERETRL</sequence>
<feature type="region of interest" description="Disordered" evidence="16">
    <location>
        <begin position="591"/>
        <end position="613"/>
    </location>
</feature>
<feature type="domain" description="Kazal-like" evidence="17">
    <location>
        <begin position="365"/>
        <end position="420"/>
    </location>
</feature>
<dbReference type="AlphaFoldDB" id="A0A8C7W3R4"/>
<reference evidence="18" key="3">
    <citation type="submission" date="2025-09" db="UniProtKB">
        <authorList>
            <consortium name="Ensembl"/>
        </authorList>
    </citation>
    <scope>IDENTIFICATION</scope>
</reference>
<keyword evidence="19" id="KW-1185">Reference proteome</keyword>
<feature type="transmembrane region" description="Helical" evidence="15">
    <location>
        <begin position="445"/>
        <end position="472"/>
    </location>
</feature>
<reference evidence="18" key="1">
    <citation type="submission" date="2020-07" db="EMBL/GenBank/DDBJ databases">
        <title>A long reads based de novo assembly of the rainbow trout Arlee double haploid line genome.</title>
        <authorList>
            <person name="Gao G."/>
            <person name="Palti Y."/>
        </authorList>
    </citation>
    <scope>NUCLEOTIDE SEQUENCE [LARGE SCALE GENOMIC DNA]</scope>
</reference>
<dbReference type="InterPro" id="IPR036259">
    <property type="entry name" value="MFS_trans_sf"/>
</dbReference>
<dbReference type="PROSITE" id="PS51465">
    <property type="entry name" value="KAZAL_2"/>
    <property type="match status" value="1"/>
</dbReference>